<evidence type="ECO:0000256" key="1">
    <source>
        <dbReference type="SAM" id="SignalP"/>
    </source>
</evidence>
<dbReference type="EMBL" id="JAEKNS010000148">
    <property type="protein sequence ID" value="MBJ7596154.1"/>
    <property type="molecule type" value="Genomic_DNA"/>
</dbReference>
<protein>
    <recommendedName>
        <fullName evidence="4">DUF4352 domain-containing protein</fullName>
    </recommendedName>
</protein>
<name>A0A934JXY9_9BACT</name>
<gene>
    <name evidence="2" type="ORF">JF886_15090</name>
</gene>
<dbReference type="AlphaFoldDB" id="A0A934JXY9"/>
<feature type="signal peptide" evidence="1">
    <location>
        <begin position="1"/>
        <end position="27"/>
    </location>
</feature>
<keyword evidence="1" id="KW-0732">Signal</keyword>
<evidence type="ECO:0000313" key="2">
    <source>
        <dbReference type="EMBL" id="MBJ7596154.1"/>
    </source>
</evidence>
<sequence length="186" mass="18697">MNPSHAGVRIRFAAVAAALASSAAACGGEEPSPPAASASSSSPPGVVTVAKGQIMTASDGEAVTVTNATAVTPNANATLPAGKQCLAVSVSLKDNSQLGWSTPLAQMTVRDSAGQIYNSNNGLGICPVSSSGFVEGVLAGDQSPARMIFLVPSTGHLVFYWTPTHTGEALHQPPVLLGGAYQSPLR</sequence>
<feature type="chain" id="PRO_5037392762" description="DUF4352 domain-containing protein" evidence="1">
    <location>
        <begin position="28"/>
        <end position="186"/>
    </location>
</feature>
<evidence type="ECO:0008006" key="4">
    <source>
        <dbReference type="Google" id="ProtNLM"/>
    </source>
</evidence>
<evidence type="ECO:0000313" key="3">
    <source>
        <dbReference type="Proteomes" id="UP000606991"/>
    </source>
</evidence>
<reference evidence="2 3" key="1">
    <citation type="submission" date="2020-10" db="EMBL/GenBank/DDBJ databases">
        <title>Ca. Dormibacterota MAGs.</title>
        <authorList>
            <person name="Montgomery K."/>
        </authorList>
    </citation>
    <scope>NUCLEOTIDE SEQUENCE [LARGE SCALE GENOMIC DNA]</scope>
    <source>
        <strain evidence="2">SC8812_S17_18</strain>
    </source>
</reference>
<dbReference type="Proteomes" id="UP000606991">
    <property type="component" value="Unassembled WGS sequence"/>
</dbReference>
<proteinExistence type="predicted"/>
<organism evidence="2 3">
    <name type="scientific">Candidatus Aeolococcus gillhamiae</name>
    <dbReference type="NCBI Taxonomy" id="3127015"/>
    <lineage>
        <taxon>Bacteria</taxon>
        <taxon>Bacillati</taxon>
        <taxon>Candidatus Dormiibacterota</taxon>
        <taxon>Candidatus Dormibacteria</taxon>
        <taxon>Candidatus Aeolococcales</taxon>
        <taxon>Candidatus Aeolococcaceae</taxon>
        <taxon>Candidatus Aeolococcus</taxon>
    </lineage>
</organism>
<comment type="caution">
    <text evidence="2">The sequence shown here is derived from an EMBL/GenBank/DDBJ whole genome shotgun (WGS) entry which is preliminary data.</text>
</comment>
<accession>A0A934JXY9</accession>
<dbReference type="RefSeq" id="WP_337313928.1">
    <property type="nucleotide sequence ID" value="NZ_JAEKNS010000148.1"/>
</dbReference>